<dbReference type="SUPFAM" id="SSF56796">
    <property type="entry name" value="Dehydroquinate synthase-like"/>
    <property type="match status" value="1"/>
</dbReference>
<dbReference type="PROSITE" id="PS00060">
    <property type="entry name" value="ADH_IRON_2"/>
    <property type="match status" value="1"/>
</dbReference>
<keyword evidence="3" id="KW-0520">NAD</keyword>
<dbReference type="PANTHER" id="PTHR11496:SF102">
    <property type="entry name" value="ALCOHOL DEHYDROGENASE 4"/>
    <property type="match status" value="1"/>
</dbReference>
<proteinExistence type="inferred from homology"/>
<dbReference type="PANTHER" id="PTHR11496">
    <property type="entry name" value="ALCOHOL DEHYDROGENASE"/>
    <property type="match status" value="1"/>
</dbReference>
<keyword evidence="2" id="KW-0560">Oxidoreductase</keyword>
<dbReference type="Gene3D" id="3.40.50.1970">
    <property type="match status" value="1"/>
</dbReference>
<accession>A0A3G1KZY7</accession>
<dbReference type="CDD" id="cd08551">
    <property type="entry name" value="Fe-ADH"/>
    <property type="match status" value="1"/>
</dbReference>
<comment type="similarity">
    <text evidence="1">Belongs to the iron-containing alcohol dehydrogenase family.</text>
</comment>
<evidence type="ECO:0000256" key="1">
    <source>
        <dbReference type="ARBA" id="ARBA00007358"/>
    </source>
</evidence>
<dbReference type="GO" id="GO:0046872">
    <property type="term" value="F:metal ion binding"/>
    <property type="evidence" value="ECO:0007669"/>
    <property type="project" value="InterPro"/>
</dbReference>
<reference evidence="6 7" key="1">
    <citation type="submission" date="2016-10" db="EMBL/GenBank/DDBJ databases">
        <title>Complete Genome Sequence of Peptococcaceae strain DCMF.</title>
        <authorList>
            <person name="Edwards R.J."/>
            <person name="Holland S.I."/>
            <person name="Deshpande N.P."/>
            <person name="Wong Y.K."/>
            <person name="Ertan H."/>
            <person name="Manefield M."/>
            <person name="Russell T.L."/>
            <person name="Lee M.J."/>
        </authorList>
    </citation>
    <scope>NUCLEOTIDE SEQUENCE [LARGE SCALE GENOMIC DNA]</scope>
    <source>
        <strain evidence="6 7">DCMF</strain>
    </source>
</reference>
<name>A0A3G1KZY7_FORW1</name>
<dbReference type="FunFam" id="3.40.50.1970:FF:000003">
    <property type="entry name" value="Alcohol dehydrogenase, iron-containing"/>
    <property type="match status" value="1"/>
</dbReference>
<dbReference type="Proteomes" id="UP000323521">
    <property type="component" value="Chromosome"/>
</dbReference>
<dbReference type="InterPro" id="IPR056798">
    <property type="entry name" value="ADH_Fe_C"/>
</dbReference>
<dbReference type="AlphaFoldDB" id="A0A3G1KZY7"/>
<dbReference type="InterPro" id="IPR001670">
    <property type="entry name" value="ADH_Fe/GldA"/>
</dbReference>
<dbReference type="GO" id="GO:0004022">
    <property type="term" value="F:alcohol dehydrogenase (NAD+) activity"/>
    <property type="evidence" value="ECO:0007669"/>
    <property type="project" value="UniProtKB-ARBA"/>
</dbReference>
<dbReference type="Pfam" id="PF25137">
    <property type="entry name" value="ADH_Fe_C"/>
    <property type="match status" value="1"/>
</dbReference>
<dbReference type="InterPro" id="IPR018211">
    <property type="entry name" value="ADH_Fe_CS"/>
</dbReference>
<dbReference type="OrthoDB" id="9804734at2"/>
<organism evidence="6 7">
    <name type="scientific">Formimonas warabiya</name>
    <dbReference type="NCBI Taxonomy" id="1761012"/>
    <lineage>
        <taxon>Bacteria</taxon>
        <taxon>Bacillati</taxon>
        <taxon>Bacillota</taxon>
        <taxon>Clostridia</taxon>
        <taxon>Eubacteriales</taxon>
        <taxon>Peptococcaceae</taxon>
        <taxon>Candidatus Formimonas</taxon>
    </lineage>
</organism>
<evidence type="ECO:0000256" key="2">
    <source>
        <dbReference type="ARBA" id="ARBA00023002"/>
    </source>
</evidence>
<keyword evidence="7" id="KW-1185">Reference proteome</keyword>
<dbReference type="InterPro" id="IPR039697">
    <property type="entry name" value="Alcohol_dehydrogenase_Fe"/>
</dbReference>
<gene>
    <name evidence="6" type="ORF">DCMF_26280</name>
</gene>
<evidence type="ECO:0000313" key="6">
    <source>
        <dbReference type="EMBL" id="ATW27795.1"/>
    </source>
</evidence>
<dbReference type="EMBL" id="CP017634">
    <property type="protein sequence ID" value="ATW27795.1"/>
    <property type="molecule type" value="Genomic_DNA"/>
</dbReference>
<evidence type="ECO:0000259" key="4">
    <source>
        <dbReference type="Pfam" id="PF00465"/>
    </source>
</evidence>
<feature type="domain" description="Alcohol dehydrogenase iron-type/glycerol dehydrogenase GldA" evidence="4">
    <location>
        <begin position="13"/>
        <end position="161"/>
    </location>
</feature>
<dbReference type="Pfam" id="PF00465">
    <property type="entry name" value="Fe-ADH"/>
    <property type="match status" value="1"/>
</dbReference>
<dbReference type="Gene3D" id="1.20.1090.10">
    <property type="entry name" value="Dehydroquinate synthase-like - alpha domain"/>
    <property type="match status" value="1"/>
</dbReference>
<evidence type="ECO:0000259" key="5">
    <source>
        <dbReference type="Pfam" id="PF25137"/>
    </source>
</evidence>
<evidence type="ECO:0000256" key="3">
    <source>
        <dbReference type="ARBA" id="ARBA00023027"/>
    </source>
</evidence>
<sequence>MWMEMPVWKMHTPQGIFHGRGSIRSLKTVVEDEKIARPFLVLDPAVEKTGFGGEIKNILENVQSFYWTGFTSDPTLTQVERGAVAFREVDADGLIAVGGGSAIDAAKMIAQKTGFPLLAAVPTTCGTGAECSPVAMIKDEKKVKKIAFRDPRFIPKWVILDAEGLTSLDRAFVAATALDTLSHVMETHLSQKSTGLVRVSTRGSLVSLGKNLAPAIFDQDPGALEVLLDVAFTARLLYPGTGLSIIHALAHPLGAYTGLHHGMAVALLTPPSLEFNLPFCGELMREIDDLLNVKSQQAKGTGAWVHRIVAESGMGTHIEQKLKKEEVPLDKIVNQAMESSNLPSNPRPVCGPKDLREVLERACACRHIF</sequence>
<protein>
    <submittedName>
        <fullName evidence="6">Uncharacterized protein</fullName>
    </submittedName>
</protein>
<dbReference type="KEGG" id="fwa:DCMF_26280"/>
<evidence type="ECO:0000313" key="7">
    <source>
        <dbReference type="Proteomes" id="UP000323521"/>
    </source>
</evidence>
<feature type="domain" description="Fe-containing alcohol dehydrogenase-like C-terminal" evidence="5">
    <location>
        <begin position="174"/>
        <end position="350"/>
    </location>
</feature>